<dbReference type="InterPro" id="IPR050109">
    <property type="entry name" value="HTH-type_TetR-like_transc_reg"/>
</dbReference>
<evidence type="ECO:0000313" key="7">
    <source>
        <dbReference type="Proteomes" id="UP000642673"/>
    </source>
</evidence>
<dbReference type="SUPFAM" id="SSF48498">
    <property type="entry name" value="Tetracyclin repressor-like, C-terminal domain"/>
    <property type="match status" value="1"/>
</dbReference>
<evidence type="ECO:0000259" key="5">
    <source>
        <dbReference type="PROSITE" id="PS50977"/>
    </source>
</evidence>
<feature type="DNA-binding region" description="H-T-H motif" evidence="4">
    <location>
        <begin position="32"/>
        <end position="51"/>
    </location>
</feature>
<evidence type="ECO:0000256" key="4">
    <source>
        <dbReference type="PROSITE-ProRule" id="PRU00335"/>
    </source>
</evidence>
<proteinExistence type="predicted"/>
<evidence type="ECO:0000313" key="6">
    <source>
        <dbReference type="EMBL" id="GHB61528.1"/>
    </source>
</evidence>
<evidence type="ECO:0000256" key="3">
    <source>
        <dbReference type="ARBA" id="ARBA00023163"/>
    </source>
</evidence>
<gene>
    <name evidence="6" type="ORF">GCM10010347_34640</name>
</gene>
<keyword evidence="7" id="KW-1185">Reference proteome</keyword>
<keyword evidence="2 4" id="KW-0238">DNA-binding</keyword>
<organism evidence="6 7">
    <name type="scientific">Streptomyces cirratus</name>
    <dbReference type="NCBI Taxonomy" id="68187"/>
    <lineage>
        <taxon>Bacteria</taxon>
        <taxon>Bacillati</taxon>
        <taxon>Actinomycetota</taxon>
        <taxon>Actinomycetes</taxon>
        <taxon>Kitasatosporales</taxon>
        <taxon>Streptomycetaceae</taxon>
        <taxon>Streptomyces</taxon>
    </lineage>
</organism>
<name>A0ABQ3EWN5_9ACTN</name>
<sequence>MTTTPLRKDAARNWDRIIAVARDLVDQGAPLQLNDVARRAGLGVGTVYRHFSTPEALLETVAAPCLEALAAHGEQALADTDAWRGLEGFLTRTVEAQVTDTSLAPVTASPRDALPRTTELKKSLWSTGTILLDRARRAGAVRPGLAAADLVPLMCGIAYAVQVHGGAPDDRIHTAHRYLATLLGGLRATPPDDHAPLPPPPPPG</sequence>
<accession>A0ABQ3EWN5</accession>
<dbReference type="PANTHER" id="PTHR30055:SF234">
    <property type="entry name" value="HTH-TYPE TRANSCRIPTIONAL REGULATOR BETI"/>
    <property type="match status" value="1"/>
</dbReference>
<dbReference type="EMBL" id="BMVP01000005">
    <property type="protein sequence ID" value="GHB61528.1"/>
    <property type="molecule type" value="Genomic_DNA"/>
</dbReference>
<dbReference type="SUPFAM" id="SSF46689">
    <property type="entry name" value="Homeodomain-like"/>
    <property type="match status" value="1"/>
</dbReference>
<dbReference type="Proteomes" id="UP000642673">
    <property type="component" value="Unassembled WGS sequence"/>
</dbReference>
<dbReference type="PANTHER" id="PTHR30055">
    <property type="entry name" value="HTH-TYPE TRANSCRIPTIONAL REGULATOR RUTR"/>
    <property type="match status" value="1"/>
</dbReference>
<feature type="domain" description="HTH tetR-type" evidence="5">
    <location>
        <begin position="11"/>
        <end position="69"/>
    </location>
</feature>
<keyword evidence="1" id="KW-0805">Transcription regulation</keyword>
<reference evidence="7" key="1">
    <citation type="journal article" date="2019" name="Int. J. Syst. Evol. Microbiol.">
        <title>The Global Catalogue of Microorganisms (GCM) 10K type strain sequencing project: providing services to taxonomists for standard genome sequencing and annotation.</title>
        <authorList>
            <consortium name="The Broad Institute Genomics Platform"/>
            <consortium name="The Broad Institute Genome Sequencing Center for Infectious Disease"/>
            <person name="Wu L."/>
            <person name="Ma J."/>
        </authorList>
    </citation>
    <scope>NUCLEOTIDE SEQUENCE [LARGE SCALE GENOMIC DNA]</scope>
    <source>
        <strain evidence="7">JCM 4738</strain>
    </source>
</reference>
<dbReference type="RefSeq" id="WP_190185055.1">
    <property type="nucleotide sequence ID" value="NZ_BMVP01000005.1"/>
</dbReference>
<comment type="caution">
    <text evidence="6">The sequence shown here is derived from an EMBL/GenBank/DDBJ whole genome shotgun (WGS) entry which is preliminary data.</text>
</comment>
<protein>
    <submittedName>
        <fullName evidence="6">TetR family transcriptional regulator</fullName>
    </submittedName>
</protein>
<dbReference type="Pfam" id="PF00440">
    <property type="entry name" value="TetR_N"/>
    <property type="match status" value="1"/>
</dbReference>
<dbReference type="PROSITE" id="PS50977">
    <property type="entry name" value="HTH_TETR_2"/>
    <property type="match status" value="1"/>
</dbReference>
<dbReference type="InterPro" id="IPR049445">
    <property type="entry name" value="TetR_SbtR-like_C"/>
</dbReference>
<dbReference type="Gene3D" id="1.10.357.10">
    <property type="entry name" value="Tetracycline Repressor, domain 2"/>
    <property type="match status" value="1"/>
</dbReference>
<evidence type="ECO:0000256" key="2">
    <source>
        <dbReference type="ARBA" id="ARBA00023125"/>
    </source>
</evidence>
<dbReference type="InterPro" id="IPR036271">
    <property type="entry name" value="Tet_transcr_reg_TetR-rel_C_sf"/>
</dbReference>
<dbReference type="InterPro" id="IPR001647">
    <property type="entry name" value="HTH_TetR"/>
</dbReference>
<evidence type="ECO:0000256" key="1">
    <source>
        <dbReference type="ARBA" id="ARBA00023015"/>
    </source>
</evidence>
<dbReference type="InterPro" id="IPR009057">
    <property type="entry name" value="Homeodomain-like_sf"/>
</dbReference>
<dbReference type="Pfam" id="PF21597">
    <property type="entry name" value="TetR_C_43"/>
    <property type="match status" value="1"/>
</dbReference>
<keyword evidence="3" id="KW-0804">Transcription</keyword>